<feature type="non-terminal residue" evidence="2">
    <location>
        <position position="1"/>
    </location>
</feature>
<proteinExistence type="predicted"/>
<dbReference type="EMBL" id="UINC01171924">
    <property type="protein sequence ID" value="SVD76742.1"/>
    <property type="molecule type" value="Genomic_DNA"/>
</dbReference>
<accession>A0A382Y030</accession>
<evidence type="ECO:0000256" key="1">
    <source>
        <dbReference type="SAM" id="MobiDB-lite"/>
    </source>
</evidence>
<protein>
    <submittedName>
        <fullName evidence="2">Uncharacterized protein</fullName>
    </submittedName>
</protein>
<gene>
    <name evidence="2" type="ORF">METZ01_LOCUS429596</name>
</gene>
<sequence length="266" mass="29837">GLTFDFEFNKPLKSAVLKVREGEGDDIQLKPLADGSPQFQFLRDFNEPGEFRYKLHLEDTEGRVNEFPARYVFNVLENAAPVLKFEAPAGDTEVSAIEEMRLQGVVRDDFGLADAGIGYQLAGEEPQYVSLAAASLATNKLAVAHVLRMEDLGVEVGQVVSYFLWADDRGRDGELRRGFSDLFFATVRPFEEIFRQNRSATEGMRQEQQQQQGEGGEQGGQNQQSIANLLDTQKDVISATWNIKRRDRDDEKLAEDIQVVLDSQGE</sequence>
<dbReference type="AlphaFoldDB" id="A0A382Y030"/>
<organism evidence="2">
    <name type="scientific">marine metagenome</name>
    <dbReference type="NCBI Taxonomy" id="408172"/>
    <lineage>
        <taxon>unclassified sequences</taxon>
        <taxon>metagenomes</taxon>
        <taxon>ecological metagenomes</taxon>
    </lineage>
</organism>
<evidence type="ECO:0000313" key="2">
    <source>
        <dbReference type="EMBL" id="SVD76742.1"/>
    </source>
</evidence>
<name>A0A382Y030_9ZZZZ</name>
<feature type="region of interest" description="Disordered" evidence="1">
    <location>
        <begin position="199"/>
        <end position="227"/>
    </location>
</feature>
<feature type="non-terminal residue" evidence="2">
    <location>
        <position position="266"/>
    </location>
</feature>
<reference evidence="2" key="1">
    <citation type="submission" date="2018-05" db="EMBL/GenBank/DDBJ databases">
        <authorList>
            <person name="Lanie J.A."/>
            <person name="Ng W.-L."/>
            <person name="Kazmierczak K.M."/>
            <person name="Andrzejewski T.M."/>
            <person name="Davidsen T.M."/>
            <person name="Wayne K.J."/>
            <person name="Tettelin H."/>
            <person name="Glass J.I."/>
            <person name="Rusch D."/>
            <person name="Podicherti R."/>
            <person name="Tsui H.-C.T."/>
            <person name="Winkler M.E."/>
        </authorList>
    </citation>
    <scope>NUCLEOTIDE SEQUENCE</scope>
</reference>